<keyword evidence="3" id="KW-0547">Nucleotide-binding</keyword>
<dbReference type="SUPFAM" id="SSF140931">
    <property type="entry name" value="Fic-like"/>
    <property type="match status" value="1"/>
</dbReference>
<keyword evidence="2" id="KW-0548">Nucleotidyltransferase</keyword>
<keyword evidence="10" id="KW-1185">Reference proteome</keyword>
<evidence type="ECO:0000256" key="5">
    <source>
        <dbReference type="ARBA" id="ARBA00034531"/>
    </source>
</evidence>
<comment type="caution">
    <text evidence="9">The sequence shown here is derived from an EMBL/GenBank/DDBJ whole genome shotgun (WGS) entry which is preliminary data.</text>
</comment>
<dbReference type="Proteomes" id="UP000182661">
    <property type="component" value="Unassembled WGS sequence"/>
</dbReference>
<evidence type="ECO:0000256" key="3">
    <source>
        <dbReference type="ARBA" id="ARBA00022741"/>
    </source>
</evidence>
<feature type="domain" description="Fido" evidence="8">
    <location>
        <begin position="51"/>
        <end position="188"/>
    </location>
</feature>
<comment type="catalytic activity">
    <reaction evidence="6">
        <text>L-threonyl-[protein] + ATP = 3-O-(5'-adenylyl)-L-threonyl-[protein] + diphosphate</text>
        <dbReference type="Rhea" id="RHEA:54292"/>
        <dbReference type="Rhea" id="RHEA-COMP:11060"/>
        <dbReference type="Rhea" id="RHEA-COMP:13847"/>
        <dbReference type="ChEBI" id="CHEBI:30013"/>
        <dbReference type="ChEBI" id="CHEBI:30616"/>
        <dbReference type="ChEBI" id="CHEBI:33019"/>
        <dbReference type="ChEBI" id="CHEBI:138113"/>
        <dbReference type="EC" id="2.7.7.108"/>
    </reaction>
</comment>
<dbReference type="PROSITE" id="PS51459">
    <property type="entry name" value="FIDO"/>
    <property type="match status" value="1"/>
</dbReference>
<evidence type="ECO:0000256" key="4">
    <source>
        <dbReference type="ARBA" id="ARBA00022840"/>
    </source>
</evidence>
<name>A0A657LN86_9HYPH</name>
<reference evidence="9 10" key="1">
    <citation type="submission" date="2016-02" db="EMBL/GenBank/DDBJ databases">
        <title>Genome sequencing of a beta-galactosidase producing bacteria Rhizobium sp. 59.</title>
        <authorList>
            <person name="Wang D."/>
            <person name="Kot W."/>
            <person name="Qin Y."/>
            <person name="Hansen L."/>
            <person name="Naqvi K."/>
            <person name="Rensing C."/>
        </authorList>
    </citation>
    <scope>NUCLEOTIDE SEQUENCE [LARGE SCALE GENOMIC DNA]</scope>
    <source>
        <strain evidence="9 10">59</strain>
    </source>
</reference>
<dbReference type="PANTHER" id="PTHR39560:SF1">
    <property type="entry name" value="PROTEIN ADENYLYLTRANSFERASE FIC-RELATED"/>
    <property type="match status" value="1"/>
</dbReference>
<dbReference type="EMBL" id="LSRP01000125">
    <property type="protein sequence ID" value="OJF91495.1"/>
    <property type="molecule type" value="Genomic_DNA"/>
</dbReference>
<sequence length="195" mass="22008">MVYTAESDPLCYPGTTVLRNLLDLEDQSEIDEYEVAMFVIRSEEPWPEGELDYAHYQALHRHLFQDVYAWAGEARTVRIGKGGNWFCYPEYINQEMVRIFAELASQNYLSGLALEVFSVKAAHVLAEINAVHPFREGNGRTQLSFLTILAENSGLPFNPDVLERNRVISAMIDSFSGNEAPLAQLIFDIVNANTS</sequence>
<organism evidence="9 10">
    <name type="scientific">Pararhizobium antarcticum</name>
    <dbReference type="NCBI Taxonomy" id="1798805"/>
    <lineage>
        <taxon>Bacteria</taxon>
        <taxon>Pseudomonadati</taxon>
        <taxon>Pseudomonadota</taxon>
        <taxon>Alphaproteobacteria</taxon>
        <taxon>Hyphomicrobiales</taxon>
        <taxon>Rhizobiaceae</taxon>
        <taxon>Rhizobium/Agrobacterium group</taxon>
        <taxon>Pararhizobium</taxon>
    </lineage>
</organism>
<dbReference type="Pfam" id="PF02661">
    <property type="entry name" value="Fic"/>
    <property type="match status" value="1"/>
</dbReference>
<evidence type="ECO:0000256" key="6">
    <source>
        <dbReference type="ARBA" id="ARBA00047939"/>
    </source>
</evidence>
<accession>A0A657LN86</accession>
<dbReference type="Gene3D" id="1.10.3290.10">
    <property type="entry name" value="Fido-like domain"/>
    <property type="match status" value="1"/>
</dbReference>
<evidence type="ECO:0000259" key="8">
    <source>
        <dbReference type="PROSITE" id="PS51459"/>
    </source>
</evidence>
<keyword evidence="1 9" id="KW-0808">Transferase</keyword>
<dbReference type="OrthoDB" id="9813719at2"/>
<comment type="catalytic activity">
    <reaction evidence="7">
        <text>L-tyrosyl-[protein] + ATP = O-(5'-adenylyl)-L-tyrosyl-[protein] + diphosphate</text>
        <dbReference type="Rhea" id="RHEA:54288"/>
        <dbReference type="Rhea" id="RHEA-COMP:10136"/>
        <dbReference type="Rhea" id="RHEA-COMP:13846"/>
        <dbReference type="ChEBI" id="CHEBI:30616"/>
        <dbReference type="ChEBI" id="CHEBI:33019"/>
        <dbReference type="ChEBI" id="CHEBI:46858"/>
        <dbReference type="ChEBI" id="CHEBI:83624"/>
        <dbReference type="EC" id="2.7.7.108"/>
    </reaction>
</comment>
<dbReference type="EC" id="2.7.7.108" evidence="5"/>
<gene>
    <name evidence="9" type="ORF">AX760_23340</name>
</gene>
<dbReference type="GO" id="GO:0070733">
    <property type="term" value="F:AMPylase activity"/>
    <property type="evidence" value="ECO:0007669"/>
    <property type="project" value="UniProtKB-EC"/>
</dbReference>
<keyword evidence="4" id="KW-0067">ATP-binding</keyword>
<dbReference type="InterPro" id="IPR036597">
    <property type="entry name" value="Fido-like_dom_sf"/>
</dbReference>
<evidence type="ECO:0000256" key="1">
    <source>
        <dbReference type="ARBA" id="ARBA00022679"/>
    </source>
</evidence>
<dbReference type="GO" id="GO:0005524">
    <property type="term" value="F:ATP binding"/>
    <property type="evidence" value="ECO:0007669"/>
    <property type="project" value="UniProtKB-KW"/>
</dbReference>
<proteinExistence type="predicted"/>
<dbReference type="PANTHER" id="PTHR39560">
    <property type="entry name" value="PROTEIN ADENYLYLTRANSFERASE FIC-RELATED"/>
    <property type="match status" value="1"/>
</dbReference>
<evidence type="ECO:0000256" key="7">
    <source>
        <dbReference type="ARBA" id="ARBA00048696"/>
    </source>
</evidence>
<dbReference type="InterPro" id="IPR003812">
    <property type="entry name" value="Fido"/>
</dbReference>
<evidence type="ECO:0000313" key="10">
    <source>
        <dbReference type="Proteomes" id="UP000182661"/>
    </source>
</evidence>
<dbReference type="GO" id="GO:0051302">
    <property type="term" value="P:regulation of cell division"/>
    <property type="evidence" value="ECO:0007669"/>
    <property type="project" value="TreeGrafter"/>
</dbReference>
<evidence type="ECO:0000313" key="9">
    <source>
        <dbReference type="EMBL" id="OJF91495.1"/>
    </source>
</evidence>
<dbReference type="AlphaFoldDB" id="A0A657LN86"/>
<evidence type="ECO:0000256" key="2">
    <source>
        <dbReference type="ARBA" id="ARBA00022695"/>
    </source>
</evidence>
<protein>
    <recommendedName>
        <fullName evidence="5">protein adenylyltransferase</fullName>
        <ecNumber evidence="5">2.7.7.108</ecNumber>
    </recommendedName>
</protein>